<feature type="domain" description="HTH lysR-type" evidence="5">
    <location>
        <begin position="2"/>
        <end position="59"/>
    </location>
</feature>
<comment type="caution">
    <text evidence="6">The sequence shown here is derived from an EMBL/GenBank/DDBJ whole genome shotgun (WGS) entry which is preliminary data.</text>
</comment>
<evidence type="ECO:0000256" key="4">
    <source>
        <dbReference type="ARBA" id="ARBA00023163"/>
    </source>
</evidence>
<comment type="similarity">
    <text evidence="1">Belongs to the LysR transcriptional regulatory family.</text>
</comment>
<keyword evidence="3 6" id="KW-0238">DNA-binding</keyword>
<proteinExistence type="inferred from homology"/>
<dbReference type="SUPFAM" id="SSF53850">
    <property type="entry name" value="Periplasmic binding protein-like II"/>
    <property type="match status" value="1"/>
</dbReference>
<sequence>MLNLVQLTVLDAVARHGSMTAAAKELHYTQPAVSHQLARLEAETGAKLIQRIGRGIRLTPEGKLLAARAAEIVVRVEGAEAELAAQVGLRAGRVRMAGFQSILSTIVPEAAAALARAHPGIELGLVDEDPVEALRMLREGQIDVALIFRYADTPREDQGLRLVHLLEDPIYLITSEPGQTIADHRDSSWIGGCDRCRHELVTICGRAGFTPRISLLSDDIVVMQSLVAARMGVTTLPRLALRAHRLPGIHTTELAEDPRQIYAVTYGEPPDPPAATALIRALQASVHAG</sequence>
<name>A0A841B0C2_9PSEU</name>
<dbReference type="EMBL" id="JACHMX010000001">
    <property type="protein sequence ID" value="MBB5852072.1"/>
    <property type="molecule type" value="Genomic_DNA"/>
</dbReference>
<dbReference type="AlphaFoldDB" id="A0A841B0C2"/>
<gene>
    <name evidence="6" type="ORF">HDA45_002159</name>
</gene>
<dbReference type="SUPFAM" id="SSF46785">
    <property type="entry name" value="Winged helix' DNA-binding domain"/>
    <property type="match status" value="1"/>
</dbReference>
<evidence type="ECO:0000256" key="2">
    <source>
        <dbReference type="ARBA" id="ARBA00023015"/>
    </source>
</evidence>
<dbReference type="Pfam" id="PF00126">
    <property type="entry name" value="HTH_1"/>
    <property type="match status" value="1"/>
</dbReference>
<organism evidence="6 7">
    <name type="scientific">Amycolatopsis umgeniensis</name>
    <dbReference type="NCBI Taxonomy" id="336628"/>
    <lineage>
        <taxon>Bacteria</taxon>
        <taxon>Bacillati</taxon>
        <taxon>Actinomycetota</taxon>
        <taxon>Actinomycetes</taxon>
        <taxon>Pseudonocardiales</taxon>
        <taxon>Pseudonocardiaceae</taxon>
        <taxon>Amycolatopsis</taxon>
    </lineage>
</organism>
<protein>
    <submittedName>
        <fullName evidence="6">DNA-binding transcriptional LysR family regulator</fullName>
    </submittedName>
</protein>
<reference evidence="6 7" key="1">
    <citation type="submission" date="2020-08" db="EMBL/GenBank/DDBJ databases">
        <title>Sequencing the genomes of 1000 actinobacteria strains.</title>
        <authorList>
            <person name="Klenk H.-P."/>
        </authorList>
    </citation>
    <scope>NUCLEOTIDE SEQUENCE [LARGE SCALE GENOMIC DNA]</scope>
    <source>
        <strain evidence="6 7">DSM 45272</strain>
    </source>
</reference>
<keyword evidence="4" id="KW-0804">Transcription</keyword>
<dbReference type="GO" id="GO:0003700">
    <property type="term" value="F:DNA-binding transcription factor activity"/>
    <property type="evidence" value="ECO:0007669"/>
    <property type="project" value="InterPro"/>
</dbReference>
<dbReference type="PROSITE" id="PS50931">
    <property type="entry name" value="HTH_LYSR"/>
    <property type="match status" value="1"/>
</dbReference>
<dbReference type="FunFam" id="1.10.10.10:FF:000001">
    <property type="entry name" value="LysR family transcriptional regulator"/>
    <property type="match status" value="1"/>
</dbReference>
<dbReference type="PANTHER" id="PTHR30346:SF29">
    <property type="entry name" value="LYSR SUBSTRATE-BINDING"/>
    <property type="match status" value="1"/>
</dbReference>
<evidence type="ECO:0000313" key="6">
    <source>
        <dbReference type="EMBL" id="MBB5852072.1"/>
    </source>
</evidence>
<dbReference type="InterPro" id="IPR000847">
    <property type="entry name" value="LysR_HTH_N"/>
</dbReference>
<evidence type="ECO:0000256" key="3">
    <source>
        <dbReference type="ARBA" id="ARBA00023125"/>
    </source>
</evidence>
<dbReference type="InterPro" id="IPR005119">
    <property type="entry name" value="LysR_subst-bd"/>
</dbReference>
<dbReference type="RefSeq" id="WP_184894265.1">
    <property type="nucleotide sequence ID" value="NZ_JACHMX010000001.1"/>
</dbReference>
<accession>A0A841B0C2</accession>
<evidence type="ECO:0000313" key="7">
    <source>
        <dbReference type="Proteomes" id="UP000580861"/>
    </source>
</evidence>
<dbReference type="Gene3D" id="1.10.10.10">
    <property type="entry name" value="Winged helix-like DNA-binding domain superfamily/Winged helix DNA-binding domain"/>
    <property type="match status" value="1"/>
</dbReference>
<dbReference type="Gene3D" id="3.40.190.10">
    <property type="entry name" value="Periplasmic binding protein-like II"/>
    <property type="match status" value="2"/>
</dbReference>
<evidence type="ECO:0000256" key="1">
    <source>
        <dbReference type="ARBA" id="ARBA00009437"/>
    </source>
</evidence>
<dbReference type="PRINTS" id="PR00039">
    <property type="entry name" value="HTHLYSR"/>
</dbReference>
<keyword evidence="7" id="KW-1185">Reference proteome</keyword>
<dbReference type="InterPro" id="IPR036390">
    <property type="entry name" value="WH_DNA-bd_sf"/>
</dbReference>
<keyword evidence="2" id="KW-0805">Transcription regulation</keyword>
<evidence type="ECO:0000259" key="5">
    <source>
        <dbReference type="PROSITE" id="PS50931"/>
    </source>
</evidence>
<dbReference type="GO" id="GO:0003677">
    <property type="term" value="F:DNA binding"/>
    <property type="evidence" value="ECO:0007669"/>
    <property type="project" value="UniProtKB-KW"/>
</dbReference>
<dbReference type="PANTHER" id="PTHR30346">
    <property type="entry name" value="TRANSCRIPTIONAL DUAL REGULATOR HCAR-RELATED"/>
    <property type="match status" value="1"/>
</dbReference>
<dbReference type="InterPro" id="IPR036388">
    <property type="entry name" value="WH-like_DNA-bd_sf"/>
</dbReference>
<dbReference type="GO" id="GO:0032993">
    <property type="term" value="C:protein-DNA complex"/>
    <property type="evidence" value="ECO:0007669"/>
    <property type="project" value="TreeGrafter"/>
</dbReference>
<dbReference type="Pfam" id="PF03466">
    <property type="entry name" value="LysR_substrate"/>
    <property type="match status" value="1"/>
</dbReference>
<dbReference type="Proteomes" id="UP000580861">
    <property type="component" value="Unassembled WGS sequence"/>
</dbReference>